<keyword evidence="2" id="KW-1185">Reference proteome</keyword>
<gene>
    <name evidence="1" type="ORF">HHI_17243</name>
</gene>
<reference evidence="1 2" key="1">
    <citation type="submission" date="2013-04" db="EMBL/GenBank/DDBJ databases">
        <title>Hyphomonas hirschiana VP5 Genome Sequencing.</title>
        <authorList>
            <person name="Lai Q."/>
            <person name="Shao Z."/>
        </authorList>
    </citation>
    <scope>NUCLEOTIDE SEQUENCE [LARGE SCALE GENOMIC DNA]</scope>
    <source>
        <strain evidence="1 2">VP5</strain>
    </source>
</reference>
<proteinExistence type="predicted"/>
<name>A0A059F7A4_9PROT</name>
<comment type="caution">
    <text evidence="1">The sequence shown here is derived from an EMBL/GenBank/DDBJ whole genome shotgun (WGS) entry which is preliminary data.</text>
</comment>
<accession>A0A059F7A4</accession>
<evidence type="ECO:0000313" key="1">
    <source>
        <dbReference type="EMBL" id="KCZ86491.1"/>
    </source>
</evidence>
<dbReference type="EMBL" id="ARYI01000024">
    <property type="protein sequence ID" value="KCZ86491.1"/>
    <property type="molecule type" value="Genomic_DNA"/>
</dbReference>
<dbReference type="AlphaFoldDB" id="A0A059F7A4"/>
<sequence length="354" mass="38361">MGTPMTLQVFLADGRAQPVTPLMAFLAGAHADAMARIWPAPHEDFLLLPAARRHAAILLALRGGYSAQRLQWLAARARDGELAAEILGDHPPGGVMKALGRMGEILWPGEAYRVFTDLFREEAARQLIRHMPALHPGVLAIISLLPIRLRQANVVSLLGTERAAAADLAAAFAMALRVRGEAAAGDIAQRFGRAKTWAALFETAVQVVQPLEFATVLTPPDLPAPFVPVRRFEMLSKTALEFRNCLRDYAADLAAGNMTVWVWRGEGGPAAIALRRDAAGWRLAEARGRDNADLSDAALMEVAAAVRAAGVRTGEAWSALYRRLQDWVHEDPAGRAPASAPTWREQLGLGCLWD</sequence>
<dbReference type="PATRIC" id="fig|1280951.3.peg.3471"/>
<organism evidence="1 2">
    <name type="scientific">Hyphomonas hirschiana VP5</name>
    <dbReference type="NCBI Taxonomy" id="1280951"/>
    <lineage>
        <taxon>Bacteria</taxon>
        <taxon>Pseudomonadati</taxon>
        <taxon>Pseudomonadota</taxon>
        <taxon>Alphaproteobacteria</taxon>
        <taxon>Hyphomonadales</taxon>
        <taxon>Hyphomonadaceae</taxon>
        <taxon>Hyphomonas</taxon>
    </lineage>
</organism>
<evidence type="ECO:0000313" key="2">
    <source>
        <dbReference type="Proteomes" id="UP000025061"/>
    </source>
</evidence>
<dbReference type="RefSeq" id="WP_011647799.1">
    <property type="nucleotide sequence ID" value="NZ_ARYI01000024.1"/>
</dbReference>
<dbReference type="Proteomes" id="UP000025061">
    <property type="component" value="Unassembled WGS sequence"/>
</dbReference>
<protein>
    <submittedName>
        <fullName evidence="1">Uncharacterized protein</fullName>
    </submittedName>
</protein>
<dbReference type="OrthoDB" id="7615878at2"/>